<dbReference type="RefSeq" id="WP_367877096.1">
    <property type="nucleotide sequence ID" value="NZ_JBFNXX010000004.1"/>
</dbReference>
<reference evidence="5 6" key="1">
    <citation type="submission" date="2024-07" db="EMBL/GenBank/DDBJ databases">
        <title>Marimonas sp.nov., isolated from tidal-flat sediment.</title>
        <authorList>
            <person name="Jayan J.N."/>
            <person name="Lee S.S."/>
        </authorList>
    </citation>
    <scope>NUCLEOTIDE SEQUENCE [LARGE SCALE GENOMIC DNA]</scope>
    <source>
        <strain evidence="5 6">MJW-29</strain>
    </source>
</reference>
<dbReference type="PROSITE" id="PS51891">
    <property type="entry name" value="CENP_V_GFA"/>
    <property type="match status" value="1"/>
</dbReference>
<dbReference type="Gene3D" id="2.170.150.70">
    <property type="match status" value="1"/>
</dbReference>
<keyword evidence="3" id="KW-0862">Zinc</keyword>
<gene>
    <name evidence="5" type="ORF">AB2B41_07250</name>
</gene>
<dbReference type="InterPro" id="IPR052355">
    <property type="entry name" value="CENP-V-like"/>
</dbReference>
<sequence length="127" mass="13798">MTDATQMQITASCHCGAVTLTATLPRGLSDVSRCTCSFCRRRQAAAVMATAATLEVTKGADNLTLYSWGTHTAKHYFCKTCGIYTHHQRRSNPAECGVNLGCIEGVNTWEHEPVPWTDGINHPADAK</sequence>
<protein>
    <submittedName>
        <fullName evidence="5">GFA family protein</fullName>
    </submittedName>
</protein>
<dbReference type="InterPro" id="IPR011057">
    <property type="entry name" value="Mss4-like_sf"/>
</dbReference>
<evidence type="ECO:0000313" key="5">
    <source>
        <dbReference type="EMBL" id="MEW9919393.1"/>
    </source>
</evidence>
<dbReference type="PANTHER" id="PTHR28620">
    <property type="entry name" value="CENTROMERE PROTEIN V"/>
    <property type="match status" value="1"/>
</dbReference>
<evidence type="ECO:0000256" key="3">
    <source>
        <dbReference type="ARBA" id="ARBA00022833"/>
    </source>
</evidence>
<dbReference type="Proteomes" id="UP001556098">
    <property type="component" value="Unassembled WGS sequence"/>
</dbReference>
<keyword evidence="6" id="KW-1185">Reference proteome</keyword>
<dbReference type="PANTHER" id="PTHR28620:SF1">
    <property type="entry name" value="CENP-V_GFA DOMAIN-CONTAINING PROTEIN"/>
    <property type="match status" value="1"/>
</dbReference>
<proteinExistence type="inferred from homology"/>
<comment type="caution">
    <text evidence="5">The sequence shown here is derived from an EMBL/GenBank/DDBJ whole genome shotgun (WGS) entry which is preliminary data.</text>
</comment>
<dbReference type="EMBL" id="JBFNXX010000004">
    <property type="protein sequence ID" value="MEW9919393.1"/>
    <property type="molecule type" value="Genomic_DNA"/>
</dbReference>
<dbReference type="InterPro" id="IPR006913">
    <property type="entry name" value="CENP-V/GFA"/>
</dbReference>
<keyword evidence="2" id="KW-0479">Metal-binding</keyword>
<dbReference type="Pfam" id="PF04828">
    <property type="entry name" value="GFA"/>
    <property type="match status" value="1"/>
</dbReference>
<dbReference type="SUPFAM" id="SSF51316">
    <property type="entry name" value="Mss4-like"/>
    <property type="match status" value="1"/>
</dbReference>
<comment type="similarity">
    <text evidence="1">Belongs to the Gfa family.</text>
</comment>
<feature type="domain" description="CENP-V/GFA" evidence="4">
    <location>
        <begin position="9"/>
        <end position="117"/>
    </location>
</feature>
<organism evidence="5 6">
    <name type="scientific">Sulfitobacter sediminis</name>
    <dbReference type="NCBI Taxonomy" id="3234186"/>
    <lineage>
        <taxon>Bacteria</taxon>
        <taxon>Pseudomonadati</taxon>
        <taxon>Pseudomonadota</taxon>
        <taxon>Alphaproteobacteria</taxon>
        <taxon>Rhodobacterales</taxon>
        <taxon>Roseobacteraceae</taxon>
        <taxon>Sulfitobacter</taxon>
    </lineage>
</organism>
<accession>A0ABV3RMT3</accession>
<evidence type="ECO:0000313" key="6">
    <source>
        <dbReference type="Proteomes" id="UP001556098"/>
    </source>
</evidence>
<evidence type="ECO:0000256" key="1">
    <source>
        <dbReference type="ARBA" id="ARBA00005495"/>
    </source>
</evidence>
<evidence type="ECO:0000256" key="2">
    <source>
        <dbReference type="ARBA" id="ARBA00022723"/>
    </source>
</evidence>
<name>A0ABV3RMT3_9RHOB</name>
<evidence type="ECO:0000259" key="4">
    <source>
        <dbReference type="PROSITE" id="PS51891"/>
    </source>
</evidence>